<dbReference type="InterPro" id="IPR039425">
    <property type="entry name" value="RNA_pol_sigma-70-like"/>
</dbReference>
<dbReference type="InterPro" id="IPR013249">
    <property type="entry name" value="RNA_pol_sigma70_r4_t2"/>
</dbReference>
<dbReference type="EMBL" id="ACNN01000026">
    <property type="protein sequence ID" value="EEN82431.1"/>
    <property type="molecule type" value="Genomic_DNA"/>
</dbReference>
<comment type="similarity">
    <text evidence="1">Belongs to the sigma-70 factor family. ECF subfamily.</text>
</comment>
<dbReference type="InterPro" id="IPR014284">
    <property type="entry name" value="RNA_pol_sigma-70_dom"/>
</dbReference>
<evidence type="ECO:0000256" key="3">
    <source>
        <dbReference type="ARBA" id="ARBA00023082"/>
    </source>
</evidence>
<sequence length="195" mass="23177">MKDIKLRSDDELISLYVEGCNEAFDALIDRYDGELFSYIRLQVGDSDVADDLFQDTFIKVIHVLRAGTYQMQGKFRQWLFRVARNMVIDYFRRTKAQHVVSIHDENFREEYLDRLPYPSPNIEEQLVERNRRDLLHSCVARLPKEQRDVLILRYHKDMSFKEIADYTGVSINTALGRMRYALMNLRKMAPRQAFD</sequence>
<evidence type="ECO:0000313" key="9">
    <source>
        <dbReference type="Proteomes" id="UP000004295"/>
    </source>
</evidence>
<dbReference type="SUPFAM" id="SSF88946">
    <property type="entry name" value="Sigma2 domain of RNA polymerase sigma factors"/>
    <property type="match status" value="1"/>
</dbReference>
<organism evidence="8 9">
    <name type="scientific">Porphyromonas endodontalis (strain ATCC 35406 / DSM 24491 / JCM 8526 / CCUG 16442 / BCRC 14492 / NCTC 13058 / HG 370)</name>
    <name type="common">Bacteroides endodontalis</name>
    <dbReference type="NCBI Taxonomy" id="553175"/>
    <lineage>
        <taxon>Bacteria</taxon>
        <taxon>Pseudomonadati</taxon>
        <taxon>Bacteroidota</taxon>
        <taxon>Bacteroidia</taxon>
        <taxon>Bacteroidales</taxon>
        <taxon>Porphyromonadaceae</taxon>
        <taxon>Porphyromonas</taxon>
    </lineage>
</organism>
<dbReference type="Pfam" id="PF08281">
    <property type="entry name" value="Sigma70_r4_2"/>
    <property type="match status" value="1"/>
</dbReference>
<dbReference type="Proteomes" id="UP000004295">
    <property type="component" value="Unassembled WGS sequence"/>
</dbReference>
<feature type="domain" description="RNA polymerase sigma-70 region 2" evidence="6">
    <location>
        <begin position="27"/>
        <end position="95"/>
    </location>
</feature>
<reference evidence="8 9" key="1">
    <citation type="submission" date="2009-04" db="EMBL/GenBank/DDBJ databases">
        <authorList>
            <person name="Sebastian Y."/>
            <person name="Madupu R."/>
            <person name="Durkin A.S."/>
            <person name="Torralba M."/>
            <person name="Methe B."/>
            <person name="Sutton G.G."/>
            <person name="Strausberg R.L."/>
            <person name="Nelson K.E."/>
        </authorList>
    </citation>
    <scope>NUCLEOTIDE SEQUENCE [LARGE SCALE GENOMIC DNA]</scope>
    <source>
        <strain evidence="9">ATCC 35406 / BCRC 14492 / JCM 8526 / NCTC 13058 / HG 370</strain>
    </source>
</reference>
<evidence type="ECO:0000313" key="8">
    <source>
        <dbReference type="EMBL" id="EEN82431.1"/>
    </source>
</evidence>
<feature type="domain" description="RNA polymerase sigma factor 70 region 4 type 2" evidence="7">
    <location>
        <begin position="133"/>
        <end position="174"/>
    </location>
</feature>
<accession>C3JBB6</accession>
<evidence type="ECO:0000256" key="5">
    <source>
        <dbReference type="ARBA" id="ARBA00023163"/>
    </source>
</evidence>
<evidence type="ECO:0000256" key="1">
    <source>
        <dbReference type="ARBA" id="ARBA00010641"/>
    </source>
</evidence>
<comment type="caution">
    <text evidence="8">The sequence shown here is derived from an EMBL/GenBank/DDBJ whole genome shotgun (WGS) entry which is preliminary data.</text>
</comment>
<dbReference type="InterPro" id="IPR013324">
    <property type="entry name" value="RNA_pol_sigma_r3/r4-like"/>
</dbReference>
<dbReference type="InterPro" id="IPR007627">
    <property type="entry name" value="RNA_pol_sigma70_r2"/>
</dbReference>
<protein>
    <submittedName>
        <fullName evidence="8">Sigma-70, region 4</fullName>
    </submittedName>
</protein>
<gene>
    <name evidence="8" type="primary">rpoE</name>
    <name evidence="8" type="ORF">POREN0001_1649</name>
</gene>
<evidence type="ECO:0000259" key="7">
    <source>
        <dbReference type="Pfam" id="PF08281"/>
    </source>
</evidence>
<dbReference type="Pfam" id="PF04542">
    <property type="entry name" value="Sigma70_r2"/>
    <property type="match status" value="1"/>
</dbReference>
<dbReference type="AlphaFoldDB" id="C3JBB6"/>
<keyword evidence="4" id="KW-0238">DNA-binding</keyword>
<dbReference type="GO" id="GO:0016987">
    <property type="term" value="F:sigma factor activity"/>
    <property type="evidence" value="ECO:0007669"/>
    <property type="project" value="UniProtKB-KW"/>
</dbReference>
<dbReference type="PANTHER" id="PTHR43133:SF8">
    <property type="entry name" value="RNA POLYMERASE SIGMA FACTOR HI_1459-RELATED"/>
    <property type="match status" value="1"/>
</dbReference>
<dbReference type="NCBIfam" id="TIGR02937">
    <property type="entry name" value="sigma70-ECF"/>
    <property type="match status" value="1"/>
</dbReference>
<dbReference type="GO" id="GO:0006352">
    <property type="term" value="P:DNA-templated transcription initiation"/>
    <property type="evidence" value="ECO:0007669"/>
    <property type="project" value="InterPro"/>
</dbReference>
<dbReference type="Gene3D" id="1.10.10.10">
    <property type="entry name" value="Winged helix-like DNA-binding domain superfamily/Winged helix DNA-binding domain"/>
    <property type="match status" value="1"/>
</dbReference>
<dbReference type="PANTHER" id="PTHR43133">
    <property type="entry name" value="RNA POLYMERASE ECF-TYPE SIGMA FACTO"/>
    <property type="match status" value="1"/>
</dbReference>
<dbReference type="GO" id="GO:0003677">
    <property type="term" value="F:DNA binding"/>
    <property type="evidence" value="ECO:0007669"/>
    <property type="project" value="UniProtKB-KW"/>
</dbReference>
<name>C3JBB6_POREA</name>
<dbReference type="SUPFAM" id="SSF88659">
    <property type="entry name" value="Sigma3 and sigma4 domains of RNA polymerase sigma factors"/>
    <property type="match status" value="1"/>
</dbReference>
<dbReference type="RefSeq" id="WP_004334268.1">
    <property type="nucleotide sequence ID" value="NZ_ACNN01000026.1"/>
</dbReference>
<evidence type="ECO:0000259" key="6">
    <source>
        <dbReference type="Pfam" id="PF04542"/>
    </source>
</evidence>
<keyword evidence="5" id="KW-0804">Transcription</keyword>
<dbReference type="Gene3D" id="1.10.1740.10">
    <property type="match status" value="1"/>
</dbReference>
<keyword evidence="9" id="KW-1185">Reference proteome</keyword>
<proteinExistence type="inferred from homology"/>
<dbReference type="eggNOG" id="COG1595">
    <property type="taxonomic scope" value="Bacteria"/>
</dbReference>
<keyword evidence="3" id="KW-0731">Sigma factor</keyword>
<dbReference type="InterPro" id="IPR036388">
    <property type="entry name" value="WH-like_DNA-bd_sf"/>
</dbReference>
<dbReference type="CDD" id="cd06171">
    <property type="entry name" value="Sigma70_r4"/>
    <property type="match status" value="1"/>
</dbReference>
<evidence type="ECO:0000256" key="2">
    <source>
        <dbReference type="ARBA" id="ARBA00023015"/>
    </source>
</evidence>
<dbReference type="InterPro" id="IPR013325">
    <property type="entry name" value="RNA_pol_sigma_r2"/>
</dbReference>
<dbReference type="STRING" id="553175.POREN0001_1649"/>
<evidence type="ECO:0000256" key="4">
    <source>
        <dbReference type="ARBA" id="ARBA00023125"/>
    </source>
</evidence>
<dbReference type="GeneID" id="93366142"/>
<keyword evidence="2" id="KW-0805">Transcription regulation</keyword>